<dbReference type="Proteomes" id="UP000324222">
    <property type="component" value="Unassembled WGS sequence"/>
</dbReference>
<dbReference type="OrthoDB" id="2163395at2759"/>
<organism evidence="3 4">
    <name type="scientific">Portunus trituberculatus</name>
    <name type="common">Swimming crab</name>
    <name type="synonym">Neptunus trituberculatus</name>
    <dbReference type="NCBI Taxonomy" id="210409"/>
    <lineage>
        <taxon>Eukaryota</taxon>
        <taxon>Metazoa</taxon>
        <taxon>Ecdysozoa</taxon>
        <taxon>Arthropoda</taxon>
        <taxon>Crustacea</taxon>
        <taxon>Multicrustacea</taxon>
        <taxon>Malacostraca</taxon>
        <taxon>Eumalacostraca</taxon>
        <taxon>Eucarida</taxon>
        <taxon>Decapoda</taxon>
        <taxon>Pleocyemata</taxon>
        <taxon>Brachyura</taxon>
        <taxon>Eubrachyura</taxon>
        <taxon>Portunoidea</taxon>
        <taxon>Portunidae</taxon>
        <taxon>Portuninae</taxon>
        <taxon>Portunus</taxon>
    </lineage>
</organism>
<dbReference type="InterPro" id="IPR038792">
    <property type="entry name" value="CFAP97D1/2"/>
</dbReference>
<feature type="region of interest" description="Disordered" evidence="2">
    <location>
        <begin position="86"/>
        <end position="144"/>
    </location>
</feature>
<reference evidence="3 4" key="1">
    <citation type="submission" date="2019-05" db="EMBL/GenBank/DDBJ databases">
        <title>Another draft genome of Portunus trituberculatus and its Hox gene families provides insights of decapod evolution.</title>
        <authorList>
            <person name="Jeong J.-H."/>
            <person name="Song I."/>
            <person name="Kim S."/>
            <person name="Choi T."/>
            <person name="Kim D."/>
            <person name="Ryu S."/>
            <person name="Kim W."/>
        </authorList>
    </citation>
    <scope>NUCLEOTIDE SEQUENCE [LARGE SCALE GENOMIC DNA]</scope>
    <source>
        <tissue evidence="3">Muscle</tissue>
    </source>
</reference>
<gene>
    <name evidence="3" type="ORF">E2C01_020768</name>
</gene>
<evidence type="ECO:0000313" key="3">
    <source>
        <dbReference type="EMBL" id="MPC27594.1"/>
    </source>
</evidence>
<dbReference type="InterPro" id="IPR029488">
    <property type="entry name" value="Hmw/CFAP97"/>
</dbReference>
<proteinExistence type="inferred from homology"/>
<feature type="compositionally biased region" description="Basic and acidic residues" evidence="2">
    <location>
        <begin position="92"/>
        <end position="110"/>
    </location>
</feature>
<protein>
    <submittedName>
        <fullName evidence="3">Uncharacterized protein</fullName>
    </submittedName>
</protein>
<evidence type="ECO:0000256" key="1">
    <source>
        <dbReference type="ARBA" id="ARBA00008315"/>
    </source>
</evidence>
<comment type="similarity">
    <text evidence="1">Belongs to the CFAP97 family.</text>
</comment>
<name>A0A5B7E4D0_PORTR</name>
<dbReference type="PANTHER" id="PTHR33768">
    <property type="entry name" value="MIP11318P"/>
    <property type="match status" value="1"/>
</dbReference>
<dbReference type="PANTHER" id="PTHR33768:SF3">
    <property type="entry name" value="MIP11318P"/>
    <property type="match status" value="1"/>
</dbReference>
<dbReference type="AlphaFoldDB" id="A0A5B7E4D0"/>
<keyword evidence="4" id="KW-1185">Reference proteome</keyword>
<dbReference type="Pfam" id="PF13879">
    <property type="entry name" value="Hmw_CFAP97"/>
    <property type="match status" value="1"/>
</dbReference>
<accession>A0A5B7E4D0</accession>
<sequence length="144" mass="16997">MLTRREVVVEKPFQDRRYENHRRKVYVMSALPRIDTGPPVEYPHLVVKLKKLRLEKDRQGKICEDNLKLAHRMAIIMRTKRLDNINMAPKGPFERRSKSMGIRDRRREDEPSWSEGGSLLQQVTTEAERCIRPPPPGRMVQVRV</sequence>
<dbReference type="EMBL" id="VSRR010001772">
    <property type="protein sequence ID" value="MPC27594.1"/>
    <property type="molecule type" value="Genomic_DNA"/>
</dbReference>
<evidence type="ECO:0000256" key="2">
    <source>
        <dbReference type="SAM" id="MobiDB-lite"/>
    </source>
</evidence>
<evidence type="ECO:0000313" key="4">
    <source>
        <dbReference type="Proteomes" id="UP000324222"/>
    </source>
</evidence>
<comment type="caution">
    <text evidence="3">The sequence shown here is derived from an EMBL/GenBank/DDBJ whole genome shotgun (WGS) entry which is preliminary data.</text>
</comment>